<feature type="region of interest" description="Disordered" evidence="1">
    <location>
        <begin position="1"/>
        <end position="32"/>
    </location>
</feature>
<evidence type="ECO:0000313" key="2">
    <source>
        <dbReference type="EMBL" id="ENN86155.1"/>
    </source>
</evidence>
<dbReference type="STRING" id="363754.RHSP_33286"/>
<dbReference type="EMBL" id="AQHN01000072">
    <property type="protein sequence ID" value="ENN86155.1"/>
    <property type="molecule type" value="Genomic_DNA"/>
</dbReference>
<protein>
    <submittedName>
        <fullName evidence="2">Uncharacterized protein</fullName>
    </submittedName>
</protein>
<gene>
    <name evidence="2" type="ORF">RHSP_33286</name>
</gene>
<evidence type="ECO:0000256" key="1">
    <source>
        <dbReference type="SAM" id="MobiDB-lite"/>
    </source>
</evidence>
<keyword evidence="3" id="KW-1185">Reference proteome</keyword>
<organism evidence="2 3">
    <name type="scientific">Rhizobium freirei PRF 81</name>
    <dbReference type="NCBI Taxonomy" id="363754"/>
    <lineage>
        <taxon>Bacteria</taxon>
        <taxon>Pseudomonadati</taxon>
        <taxon>Pseudomonadota</taxon>
        <taxon>Alphaproteobacteria</taxon>
        <taxon>Hyphomicrobiales</taxon>
        <taxon>Rhizobiaceae</taxon>
        <taxon>Rhizobium/Agrobacterium group</taxon>
        <taxon>Rhizobium</taxon>
    </lineage>
</organism>
<sequence length="562" mass="61971">MGVTFGPAEVAADHPTPELRSDPPPQGEGNLLPLQAAENASDQRTADLCGDRARDALQRSFHDRLALIAGAAAGGFVAVAAKARQRPAVTRAFILRRGRLARALRQDLVGRFAIDRLVIDAGDGAGMDDRPALDIGHRTDAARWRSDQRALDDRWCALAFEHRNQRLAGAERRDDGGAIESGVGPEGRGRRLHRLLLARRIGAQGMLHAVAELRQHRFRYIERVLGDEIDADALGADQTHHLFDTLDQHLRRIVEEQMRFIEEEDQPRLLRIADLGQFFEQFGQQPQQEGGIEARVHHQLVGCKHRNLPVAVIADPHDVGNLQSRLAEEVFGTLLLQDKHRTLDRADGGFRDQAVFAGKLAGIVAHIVQQRLQILEVEQRQTVFVGDLEGDVEHAFLRLRGVHQPCQQQRPHLGDGGAHAMALFAVKIPEDDRKLIEFIGRQADFLGALEQEILGLALDGDAGEIALDVGAEDRHASLGKSFRQHLQGHRLAGACGASDEAVAVAEFQRQELVLVDAFIRIAARADENLSILLRHGVVSLWAAAQQLLQAARAIHRFVLTLL</sequence>
<reference evidence="2 3" key="1">
    <citation type="journal article" date="2012" name="BMC Genomics">
        <title>Genomic basis of broad host range and environmental adaptability of Rhizobium tropici CIAT 899 and Rhizobium sp. PRF 81 which are used in inoculants for common bean (Phaseolus vulgaris L.).</title>
        <authorList>
            <person name="Ormeno-Orrillo E."/>
            <person name="Menna P."/>
            <person name="Almeida L.G."/>
            <person name="Ollero F.J."/>
            <person name="Nicolas M.F."/>
            <person name="Pains Rodrigues E."/>
            <person name="Shigueyoshi Nakatani A."/>
            <person name="Silva Batista J.S."/>
            <person name="Oliveira Chueire L.M."/>
            <person name="Souza R.C."/>
            <person name="Ribeiro Vasconcelos A.T."/>
            <person name="Megias M."/>
            <person name="Hungria M."/>
            <person name="Martinez-Romero E."/>
        </authorList>
    </citation>
    <scope>NUCLEOTIDE SEQUENCE [LARGE SCALE GENOMIC DNA]</scope>
    <source>
        <strain evidence="2 3">PRF 81</strain>
    </source>
</reference>
<comment type="caution">
    <text evidence="2">The sequence shown here is derived from an EMBL/GenBank/DDBJ whole genome shotgun (WGS) entry which is preliminary data.</text>
</comment>
<dbReference type="AlphaFoldDB" id="N6UWW8"/>
<feature type="compositionally biased region" description="Basic and acidic residues" evidence="1">
    <location>
        <begin position="11"/>
        <end position="21"/>
    </location>
</feature>
<dbReference type="Proteomes" id="UP000012429">
    <property type="component" value="Unassembled WGS sequence"/>
</dbReference>
<name>N6UWW8_9HYPH</name>
<proteinExistence type="predicted"/>
<accession>N6UWW8</accession>
<evidence type="ECO:0000313" key="3">
    <source>
        <dbReference type="Proteomes" id="UP000012429"/>
    </source>
</evidence>